<evidence type="ECO:0000313" key="3">
    <source>
        <dbReference type="EMBL" id="RWR83162.1"/>
    </source>
</evidence>
<protein>
    <submittedName>
        <fullName evidence="3">Putative transmembrane protein</fullName>
    </submittedName>
</protein>
<evidence type="ECO:0000256" key="2">
    <source>
        <dbReference type="SAM" id="Phobius"/>
    </source>
</evidence>
<dbReference type="PANTHER" id="PTHR33429:SF2">
    <property type="entry name" value="OS01G0888850 PROTEIN"/>
    <property type="match status" value="1"/>
</dbReference>
<feature type="transmembrane region" description="Helical" evidence="2">
    <location>
        <begin position="20"/>
        <end position="41"/>
    </location>
</feature>
<keyword evidence="2" id="KW-0472">Membrane</keyword>
<dbReference type="AlphaFoldDB" id="A0A3S3MNF7"/>
<proteinExistence type="predicted"/>
<accession>A0A3S3MNF7</accession>
<organism evidence="3 4">
    <name type="scientific">Cinnamomum micranthum f. kanehirae</name>
    <dbReference type="NCBI Taxonomy" id="337451"/>
    <lineage>
        <taxon>Eukaryota</taxon>
        <taxon>Viridiplantae</taxon>
        <taxon>Streptophyta</taxon>
        <taxon>Embryophyta</taxon>
        <taxon>Tracheophyta</taxon>
        <taxon>Spermatophyta</taxon>
        <taxon>Magnoliopsida</taxon>
        <taxon>Magnoliidae</taxon>
        <taxon>Laurales</taxon>
        <taxon>Lauraceae</taxon>
        <taxon>Cinnamomum</taxon>
    </lineage>
</organism>
<sequence>MALEQLKQQAPPVSVSGIGSFGPVIAVLVVITLLGITAVLIGRLCTGRRIMGRFQFDIEGWIEKHCSACISGNSQTPGTNANDLEASVPIPIPEGNNQQINPPEQSSQGPPPTGGASKWVCFSS</sequence>
<comment type="caution">
    <text evidence="3">The sequence shown here is derived from an EMBL/GenBank/DDBJ whole genome shotgun (WGS) entry which is preliminary data.</text>
</comment>
<evidence type="ECO:0000313" key="4">
    <source>
        <dbReference type="Proteomes" id="UP000283530"/>
    </source>
</evidence>
<dbReference type="EMBL" id="QPKB01000004">
    <property type="protein sequence ID" value="RWR83162.1"/>
    <property type="molecule type" value="Genomic_DNA"/>
</dbReference>
<dbReference type="PANTHER" id="PTHR33429">
    <property type="entry name" value="OS02G0708000 PROTEIN-RELATED"/>
    <property type="match status" value="1"/>
</dbReference>
<feature type="region of interest" description="Disordered" evidence="1">
    <location>
        <begin position="74"/>
        <end position="124"/>
    </location>
</feature>
<keyword evidence="2" id="KW-1133">Transmembrane helix</keyword>
<gene>
    <name evidence="3" type="ORF">CKAN_01190900</name>
</gene>
<name>A0A3S3MNF7_9MAGN</name>
<dbReference type="OrthoDB" id="1928111at2759"/>
<keyword evidence="2 3" id="KW-0812">Transmembrane</keyword>
<keyword evidence="4" id="KW-1185">Reference proteome</keyword>
<dbReference type="Proteomes" id="UP000283530">
    <property type="component" value="Unassembled WGS sequence"/>
</dbReference>
<feature type="compositionally biased region" description="Polar residues" evidence="1">
    <location>
        <begin position="95"/>
        <end position="108"/>
    </location>
</feature>
<evidence type="ECO:0000256" key="1">
    <source>
        <dbReference type="SAM" id="MobiDB-lite"/>
    </source>
</evidence>
<reference evidence="3 4" key="1">
    <citation type="journal article" date="2019" name="Nat. Plants">
        <title>Stout camphor tree genome fills gaps in understanding of flowering plant genome evolution.</title>
        <authorList>
            <person name="Chaw S.M."/>
            <person name="Liu Y.C."/>
            <person name="Wu Y.W."/>
            <person name="Wang H.Y."/>
            <person name="Lin C.I."/>
            <person name="Wu C.S."/>
            <person name="Ke H.M."/>
            <person name="Chang L.Y."/>
            <person name="Hsu C.Y."/>
            <person name="Yang H.T."/>
            <person name="Sudianto E."/>
            <person name="Hsu M.H."/>
            <person name="Wu K.P."/>
            <person name="Wang L.N."/>
            <person name="Leebens-Mack J.H."/>
            <person name="Tsai I.J."/>
        </authorList>
    </citation>
    <scope>NUCLEOTIDE SEQUENCE [LARGE SCALE GENOMIC DNA]</scope>
    <source>
        <strain evidence="4">cv. Chaw 1501</strain>
        <tissue evidence="3">Young leaves</tissue>
    </source>
</reference>